<proteinExistence type="predicted"/>
<dbReference type="EMBL" id="BARU01014416">
    <property type="protein sequence ID" value="GAH32827.1"/>
    <property type="molecule type" value="Genomic_DNA"/>
</dbReference>
<name>X1EJN2_9ZZZZ</name>
<reference evidence="1" key="1">
    <citation type="journal article" date="2014" name="Front. Microbiol.">
        <title>High frequency of phylogenetically diverse reductive dehalogenase-homologous genes in deep subseafloor sedimentary metagenomes.</title>
        <authorList>
            <person name="Kawai M."/>
            <person name="Futagami T."/>
            <person name="Toyoda A."/>
            <person name="Takaki Y."/>
            <person name="Nishi S."/>
            <person name="Hori S."/>
            <person name="Arai W."/>
            <person name="Tsubouchi T."/>
            <person name="Morono Y."/>
            <person name="Uchiyama I."/>
            <person name="Ito T."/>
            <person name="Fujiyama A."/>
            <person name="Inagaki F."/>
            <person name="Takami H."/>
        </authorList>
    </citation>
    <scope>NUCLEOTIDE SEQUENCE</scope>
    <source>
        <strain evidence="1">Expedition CK06-06</strain>
    </source>
</reference>
<evidence type="ECO:0000313" key="1">
    <source>
        <dbReference type="EMBL" id="GAH32827.1"/>
    </source>
</evidence>
<dbReference type="AlphaFoldDB" id="X1EJN2"/>
<sequence>MTGKRLAGAVFLAVAAGVVGLAWSGLRGSEAAGPAEPTAKPIRAVVVTGGHGFDQKAFQKLFEGHPDIVCEFK</sequence>
<feature type="non-terminal residue" evidence="1">
    <location>
        <position position="73"/>
    </location>
</feature>
<organism evidence="1">
    <name type="scientific">marine sediment metagenome</name>
    <dbReference type="NCBI Taxonomy" id="412755"/>
    <lineage>
        <taxon>unclassified sequences</taxon>
        <taxon>metagenomes</taxon>
        <taxon>ecological metagenomes</taxon>
    </lineage>
</organism>
<comment type="caution">
    <text evidence="1">The sequence shown here is derived from an EMBL/GenBank/DDBJ whole genome shotgun (WGS) entry which is preliminary data.</text>
</comment>
<accession>X1EJN2</accession>
<protein>
    <submittedName>
        <fullName evidence="1">Uncharacterized protein</fullName>
    </submittedName>
</protein>
<gene>
    <name evidence="1" type="ORF">S03H2_25458</name>
</gene>